<gene>
    <name evidence="1" type="ORF">H4B97_07595</name>
</gene>
<organism evidence="1 2">
    <name type="scientific">Pseudomonas juntendi</name>
    <dbReference type="NCBI Taxonomy" id="2666183"/>
    <lineage>
        <taxon>Bacteria</taxon>
        <taxon>Pseudomonadati</taxon>
        <taxon>Pseudomonadota</taxon>
        <taxon>Gammaproteobacteria</taxon>
        <taxon>Pseudomonadales</taxon>
        <taxon>Pseudomonadaceae</taxon>
        <taxon>Pseudomonas</taxon>
    </lineage>
</organism>
<dbReference type="AlphaFoldDB" id="A0A7W2QTH6"/>
<sequence>MARTTMDAQIQAALGFYTGQLTYIEQEVLRQPYPEIKYPTILAVDTSAPDWTESVGFKTLDFRGKPQILGDKSKDYPLAEIASAMGAVDVHTFSLGYSYTLAELGKAMEMERAQGYGASINYLAEKPAGVRMLTEQWLDSTAFAGDPSVPSLAQGGLIKYPDVPVVSSGTLLGGPDKTIAQIIAQDDPNKVSQDLLNLFNNGRLRVSITQTRNVFRPTHVLLPAIQHGQIESYRIPNTSDTLLSYLERVTKLTFEPILQLAGAGAGGTDRMMFYTKDAKYAKFHMPMPFMLNAPVVSAGGLQFESAGLVRIAGTELRVPKSHLYVDGI</sequence>
<dbReference type="PIRSF" id="PIRSF029202">
    <property type="entry name" value="UCP029202"/>
    <property type="match status" value="1"/>
</dbReference>
<comment type="caution">
    <text evidence="1">The sequence shown here is derived from an EMBL/GenBank/DDBJ whole genome shotgun (WGS) entry which is preliminary data.</text>
</comment>
<dbReference type="EMBL" id="JACGCZ010000009">
    <property type="protein sequence ID" value="MBA6142334.1"/>
    <property type="molecule type" value="Genomic_DNA"/>
</dbReference>
<reference evidence="1 2" key="1">
    <citation type="submission" date="2020-07" db="EMBL/GenBank/DDBJ databases">
        <title>Diversity of carbapenemase encoding genes among Pseudomonas putida group clinical isolates in a tertiary Brazilian hospital.</title>
        <authorList>
            <person name="Alberto-Lei F."/>
            <person name="Nodari C.S."/>
            <person name="Streling A.P."/>
            <person name="Paulino J.T."/>
            <person name="Bessa-Neto F.O."/>
            <person name="Cayo R."/>
            <person name="Gales A.C."/>
        </authorList>
    </citation>
    <scope>NUCLEOTIDE SEQUENCE [LARGE SCALE GENOMIC DNA]</scope>
    <source>
        <strain evidence="1 2">12273</strain>
    </source>
</reference>
<dbReference type="RefSeq" id="WP_125920258.1">
    <property type="nucleotide sequence ID" value="NZ_JACGCZ010000009.1"/>
</dbReference>
<dbReference type="Pfam" id="PF09950">
    <property type="entry name" value="Major_capside"/>
    <property type="match status" value="1"/>
</dbReference>
<name>A0A7W2QTH6_9PSED</name>
<protein>
    <submittedName>
        <fullName evidence="1">DUF2184 domain-containing protein</fullName>
    </submittedName>
</protein>
<evidence type="ECO:0000313" key="2">
    <source>
        <dbReference type="Proteomes" id="UP000590738"/>
    </source>
</evidence>
<accession>A0A7W2QTH6</accession>
<evidence type="ECO:0000313" key="1">
    <source>
        <dbReference type="EMBL" id="MBA6142334.1"/>
    </source>
</evidence>
<proteinExistence type="predicted"/>
<dbReference type="InterPro" id="IPR020049">
    <property type="entry name" value="Major_capsid-like"/>
</dbReference>
<dbReference type="Proteomes" id="UP000590738">
    <property type="component" value="Unassembled WGS sequence"/>
</dbReference>